<keyword evidence="2" id="KW-1185">Reference proteome</keyword>
<name>A0AAE1D7T0_9GAST</name>
<reference evidence="1" key="1">
    <citation type="journal article" date="2023" name="G3 (Bethesda)">
        <title>A reference genome for the long-term kleptoplast-retaining sea slug Elysia crispata morphotype clarki.</title>
        <authorList>
            <person name="Eastman K.E."/>
            <person name="Pendleton A.L."/>
            <person name="Shaikh M.A."/>
            <person name="Suttiyut T."/>
            <person name="Ogas R."/>
            <person name="Tomko P."/>
            <person name="Gavelis G."/>
            <person name="Widhalm J.R."/>
            <person name="Wisecaver J.H."/>
        </authorList>
    </citation>
    <scope>NUCLEOTIDE SEQUENCE</scope>
    <source>
        <strain evidence="1">ECLA1</strain>
    </source>
</reference>
<comment type="caution">
    <text evidence="1">The sequence shown here is derived from an EMBL/GenBank/DDBJ whole genome shotgun (WGS) entry which is preliminary data.</text>
</comment>
<evidence type="ECO:0000313" key="1">
    <source>
        <dbReference type="EMBL" id="KAK3760634.1"/>
    </source>
</evidence>
<dbReference type="Proteomes" id="UP001283361">
    <property type="component" value="Unassembled WGS sequence"/>
</dbReference>
<organism evidence="1 2">
    <name type="scientific">Elysia crispata</name>
    <name type="common">lettuce slug</name>
    <dbReference type="NCBI Taxonomy" id="231223"/>
    <lineage>
        <taxon>Eukaryota</taxon>
        <taxon>Metazoa</taxon>
        <taxon>Spiralia</taxon>
        <taxon>Lophotrochozoa</taxon>
        <taxon>Mollusca</taxon>
        <taxon>Gastropoda</taxon>
        <taxon>Heterobranchia</taxon>
        <taxon>Euthyneura</taxon>
        <taxon>Panpulmonata</taxon>
        <taxon>Sacoglossa</taxon>
        <taxon>Placobranchoidea</taxon>
        <taxon>Plakobranchidae</taxon>
        <taxon>Elysia</taxon>
    </lineage>
</organism>
<gene>
    <name evidence="1" type="ORF">RRG08_058632</name>
</gene>
<dbReference type="EMBL" id="JAWDGP010004969">
    <property type="protein sequence ID" value="KAK3760634.1"/>
    <property type="molecule type" value="Genomic_DNA"/>
</dbReference>
<protein>
    <submittedName>
        <fullName evidence="1">Uncharacterized protein</fullName>
    </submittedName>
</protein>
<evidence type="ECO:0000313" key="2">
    <source>
        <dbReference type="Proteomes" id="UP001283361"/>
    </source>
</evidence>
<proteinExistence type="predicted"/>
<dbReference type="AlphaFoldDB" id="A0AAE1D7T0"/>
<sequence>MLITSDRTQTRLTRLPITWYTRPLTLDHFLVFDVRTVSTLQLDSYGIFETLLDLVHSQQGKLPDKLPSVLVRFEPTTEDLCRDHASGLACSHRHSTSWHTVRPVCMENGGS</sequence>
<accession>A0AAE1D7T0</accession>